<dbReference type="RefSeq" id="WP_029310614.1">
    <property type="nucleotide sequence ID" value="NZ_DAOMCH010000025.1"/>
</dbReference>
<dbReference type="AlphaFoldDB" id="A0A8G2CKC2"/>
<dbReference type="EMBL" id="FTNE01000008">
    <property type="protein sequence ID" value="SIQ72415.1"/>
    <property type="molecule type" value="Genomic_DNA"/>
</dbReference>
<name>A0A8G2CKC2_ACIRU</name>
<accession>A0A8G2CKC2</accession>
<protein>
    <recommendedName>
        <fullName evidence="3">DUF2188 domain-containing protein</fullName>
    </recommendedName>
</protein>
<dbReference type="Pfam" id="PF09954">
    <property type="entry name" value="DUF2188"/>
    <property type="match status" value="1"/>
</dbReference>
<dbReference type="Proteomes" id="UP000186308">
    <property type="component" value="Unassembled WGS sequence"/>
</dbReference>
<dbReference type="OrthoDB" id="7596641at2"/>
<evidence type="ECO:0000313" key="1">
    <source>
        <dbReference type="EMBL" id="SIQ72415.1"/>
    </source>
</evidence>
<keyword evidence="2" id="KW-1185">Reference proteome</keyword>
<evidence type="ECO:0000313" key="2">
    <source>
        <dbReference type="Proteomes" id="UP000186308"/>
    </source>
</evidence>
<dbReference type="InterPro" id="IPR018691">
    <property type="entry name" value="DUF2188"/>
</dbReference>
<reference evidence="1 2" key="1">
    <citation type="submission" date="2017-01" db="EMBL/GenBank/DDBJ databases">
        <authorList>
            <person name="Varghese N."/>
            <person name="Submissions S."/>
        </authorList>
    </citation>
    <scope>NUCLEOTIDE SEQUENCE [LARGE SCALE GENOMIC DNA]</scope>
    <source>
        <strain evidence="1 2">ATCC 35905</strain>
    </source>
</reference>
<gene>
    <name evidence="1" type="ORF">SAMN05421828_108109</name>
</gene>
<sequence length="79" mass="8539">MATVHYHVVPHDGGWAYKLGDVFSETFATKAAAMKAAHRVAREQSVPGETATIQFQDETGAWHTEVALGSDRPEADLTA</sequence>
<proteinExistence type="predicted"/>
<organism evidence="1 2">
    <name type="scientific">Acidiphilium rubrum</name>
    <dbReference type="NCBI Taxonomy" id="526"/>
    <lineage>
        <taxon>Bacteria</taxon>
        <taxon>Pseudomonadati</taxon>
        <taxon>Pseudomonadota</taxon>
        <taxon>Alphaproteobacteria</taxon>
        <taxon>Acetobacterales</taxon>
        <taxon>Acidocellaceae</taxon>
        <taxon>Acidiphilium</taxon>
    </lineage>
</organism>
<comment type="caution">
    <text evidence="1">The sequence shown here is derived from an EMBL/GenBank/DDBJ whole genome shotgun (WGS) entry which is preliminary data.</text>
</comment>
<evidence type="ECO:0008006" key="3">
    <source>
        <dbReference type="Google" id="ProtNLM"/>
    </source>
</evidence>